<proteinExistence type="predicted"/>
<dbReference type="InterPro" id="IPR056133">
    <property type="entry name" value="DUF7716"/>
</dbReference>
<reference evidence="2 3" key="1">
    <citation type="submission" date="2020-10" db="EMBL/GenBank/DDBJ databases">
        <title>Genome analysis of Massilia species.</title>
        <authorList>
            <person name="Jung D.-H."/>
        </authorList>
    </citation>
    <scope>NUCLEOTIDE SEQUENCE [LARGE SCALE GENOMIC DNA]</scope>
    <source>
        <strain evidence="3">sipir</strain>
    </source>
</reference>
<dbReference type="Proteomes" id="UP000831532">
    <property type="component" value="Chromosome"/>
</dbReference>
<dbReference type="Pfam" id="PF24832">
    <property type="entry name" value="DUF7716"/>
    <property type="match status" value="1"/>
</dbReference>
<feature type="domain" description="DUF7716" evidence="1">
    <location>
        <begin position="11"/>
        <end position="111"/>
    </location>
</feature>
<evidence type="ECO:0000313" key="3">
    <source>
        <dbReference type="Proteomes" id="UP000831532"/>
    </source>
</evidence>
<dbReference type="RefSeq" id="WP_243490211.1">
    <property type="nucleotide sequence ID" value="NZ_CP063361.1"/>
</dbReference>
<organism evidence="2 3">
    <name type="scientific">Massilia violaceinigra</name>
    <dbReference type="NCBI Taxonomy" id="2045208"/>
    <lineage>
        <taxon>Bacteria</taxon>
        <taxon>Pseudomonadati</taxon>
        <taxon>Pseudomonadota</taxon>
        <taxon>Betaproteobacteria</taxon>
        <taxon>Burkholderiales</taxon>
        <taxon>Oxalobacteraceae</taxon>
        <taxon>Telluria group</taxon>
        <taxon>Massilia</taxon>
    </lineage>
</organism>
<evidence type="ECO:0000313" key="2">
    <source>
        <dbReference type="EMBL" id="UOD29014.1"/>
    </source>
</evidence>
<gene>
    <name evidence="2" type="ORF">INH39_26860</name>
</gene>
<accession>A0ABY4A2M6</accession>
<protein>
    <recommendedName>
        <fullName evidence="1">DUF7716 domain-containing protein</fullName>
    </recommendedName>
</protein>
<evidence type="ECO:0000259" key="1">
    <source>
        <dbReference type="Pfam" id="PF24832"/>
    </source>
</evidence>
<keyword evidence="3" id="KW-1185">Reference proteome</keyword>
<sequence length="112" mass="12854">MPTTYTGIDSIIKQWETLPSPGGLYTSNRVDRENIRTVQFLLFSSAEVDDYVNENDRIVPEQLAGQGYRSWLDSATLQGIVENKIEFNEQASADDIVEAIFYYLEQDTYMDE</sequence>
<name>A0ABY4A2M6_9BURK</name>
<dbReference type="EMBL" id="CP063361">
    <property type="protein sequence ID" value="UOD29014.1"/>
    <property type="molecule type" value="Genomic_DNA"/>
</dbReference>